<dbReference type="VEuPathDB" id="FungiDB:PHYBLDRAFT_70100"/>
<dbReference type="GeneID" id="29003118"/>
<dbReference type="AlphaFoldDB" id="A0A162PP11"/>
<evidence type="ECO:0000313" key="1">
    <source>
        <dbReference type="EMBL" id="OAD71566.1"/>
    </source>
</evidence>
<dbReference type="EMBL" id="KV440985">
    <property type="protein sequence ID" value="OAD71566.1"/>
    <property type="molecule type" value="Genomic_DNA"/>
</dbReference>
<dbReference type="RefSeq" id="XP_018289606.1">
    <property type="nucleotide sequence ID" value="XM_018442212.1"/>
</dbReference>
<gene>
    <name evidence="1" type="ORF">PHYBLDRAFT_70100</name>
</gene>
<protein>
    <submittedName>
        <fullName evidence="1">Uncharacterized protein</fullName>
    </submittedName>
</protein>
<evidence type="ECO:0000313" key="2">
    <source>
        <dbReference type="Proteomes" id="UP000077315"/>
    </source>
</evidence>
<keyword evidence="2" id="KW-1185">Reference proteome</keyword>
<reference evidence="2" key="1">
    <citation type="submission" date="2015-06" db="EMBL/GenBank/DDBJ databases">
        <title>Expansion of signal transduction pathways in fungi by whole-genome duplication.</title>
        <authorList>
            <consortium name="DOE Joint Genome Institute"/>
            <person name="Corrochano L.M."/>
            <person name="Kuo A."/>
            <person name="Marcet-Houben M."/>
            <person name="Polaino S."/>
            <person name="Salamov A."/>
            <person name="Villalobos J.M."/>
            <person name="Alvarez M.I."/>
            <person name="Avalos J."/>
            <person name="Benito E.P."/>
            <person name="Benoit I."/>
            <person name="Burger G."/>
            <person name="Camino L.P."/>
            <person name="Canovas D."/>
            <person name="Cerda-Olmedo E."/>
            <person name="Cheng J.-F."/>
            <person name="Dominguez A."/>
            <person name="Elias M."/>
            <person name="Eslava A.P."/>
            <person name="Glaser F."/>
            <person name="Grimwood J."/>
            <person name="Gutierrez G."/>
            <person name="Heitman J."/>
            <person name="Henrissat B."/>
            <person name="Iturriaga E.A."/>
            <person name="Lang B.F."/>
            <person name="Lavin J.L."/>
            <person name="Lee S."/>
            <person name="Li W."/>
            <person name="Lindquist E."/>
            <person name="Lopez-Garcia S."/>
            <person name="Luque E.M."/>
            <person name="Marcos A.T."/>
            <person name="Martin J."/>
            <person name="McCluskey K."/>
            <person name="Medina H.R."/>
            <person name="Miralles-Duran A."/>
            <person name="Miyazaki A."/>
            <person name="Munoz-Torres E."/>
            <person name="Oguiza J.A."/>
            <person name="Ohm R."/>
            <person name="Olmedo M."/>
            <person name="Orejas M."/>
            <person name="Ortiz-Castellanos L."/>
            <person name="Pisabarro A.G."/>
            <person name="Rodriguez-Romero J."/>
            <person name="Ruiz-Herrera J."/>
            <person name="Ruiz-Vazquez R."/>
            <person name="Sanz C."/>
            <person name="Schackwitz W."/>
            <person name="Schmutz J."/>
            <person name="Shahriari M."/>
            <person name="Shelest E."/>
            <person name="Silva-Franco F."/>
            <person name="Soanes D."/>
            <person name="Syed K."/>
            <person name="Tagua V.G."/>
            <person name="Talbot N.J."/>
            <person name="Thon M."/>
            <person name="De vries R.P."/>
            <person name="Wiebenga A."/>
            <person name="Yadav J.S."/>
            <person name="Braun E.L."/>
            <person name="Baker S."/>
            <person name="Garre V."/>
            <person name="Horwitz B."/>
            <person name="Torres-Martinez S."/>
            <person name="Idnurm A."/>
            <person name="Herrera-Estrella A."/>
            <person name="Gabaldon T."/>
            <person name="Grigoriev I.V."/>
        </authorList>
    </citation>
    <scope>NUCLEOTIDE SEQUENCE [LARGE SCALE GENOMIC DNA]</scope>
    <source>
        <strain evidence="2">NRRL 1555(-)</strain>
    </source>
</reference>
<dbReference type="Proteomes" id="UP000077315">
    <property type="component" value="Unassembled WGS sequence"/>
</dbReference>
<dbReference type="InParanoid" id="A0A162PP11"/>
<name>A0A162PP11_PHYB8</name>
<proteinExistence type="predicted"/>
<accession>A0A162PP11</accession>
<organism evidence="1 2">
    <name type="scientific">Phycomyces blakesleeanus (strain ATCC 8743b / DSM 1359 / FGSC 10004 / NBRC 33097 / NRRL 1555)</name>
    <dbReference type="NCBI Taxonomy" id="763407"/>
    <lineage>
        <taxon>Eukaryota</taxon>
        <taxon>Fungi</taxon>
        <taxon>Fungi incertae sedis</taxon>
        <taxon>Mucoromycota</taxon>
        <taxon>Mucoromycotina</taxon>
        <taxon>Mucoromycetes</taxon>
        <taxon>Mucorales</taxon>
        <taxon>Phycomycetaceae</taxon>
        <taxon>Phycomyces</taxon>
    </lineage>
</organism>
<sequence length="157" mass="18467">MIVLLLVQKVILEEYCTLDCLKVAKLVLMKYESVELTIKSNLSRIDRKRSIWMMYSLVVKVTRMLIRNNVFKESHGIYLLAFQKVFRKAIECSTSLGTVEDGKEIKVLRQIDSKDNHTDTKGQKEEKEEEGFEQRYKTLMRCMIAFLRVRQKAIQGR</sequence>